<dbReference type="InterPro" id="IPR050855">
    <property type="entry name" value="NDM-1-like"/>
</dbReference>
<evidence type="ECO:0000313" key="4">
    <source>
        <dbReference type="Proteomes" id="UP000614609"/>
    </source>
</evidence>
<organism evidence="2 4">
    <name type="scientific">Halarchaeum rubridurum</name>
    <dbReference type="NCBI Taxonomy" id="489911"/>
    <lineage>
        <taxon>Archaea</taxon>
        <taxon>Methanobacteriati</taxon>
        <taxon>Methanobacteriota</taxon>
        <taxon>Stenosarchaea group</taxon>
        <taxon>Halobacteria</taxon>
        <taxon>Halobacteriales</taxon>
        <taxon>Halobacteriaceae</taxon>
    </lineage>
</organism>
<dbReference type="PANTHER" id="PTHR42951">
    <property type="entry name" value="METALLO-BETA-LACTAMASE DOMAIN-CONTAINING"/>
    <property type="match status" value="1"/>
</dbReference>
<dbReference type="AlphaFoldDB" id="A0A830FMI9"/>
<comment type="caution">
    <text evidence="2">The sequence shown here is derived from an EMBL/GenBank/DDBJ whole genome shotgun (WGS) entry which is preliminary data.</text>
</comment>
<feature type="domain" description="Metallo-beta-lactamase" evidence="1">
    <location>
        <begin position="22"/>
        <end position="206"/>
    </location>
</feature>
<gene>
    <name evidence="2" type="ORF">GCM10009017_13540</name>
    <name evidence="3" type="ORF">J2752_000386</name>
</gene>
<accession>A0A830FMI9</accession>
<dbReference type="InterPro" id="IPR001279">
    <property type="entry name" value="Metallo-B-lactamas"/>
</dbReference>
<dbReference type="OrthoDB" id="197151at2157"/>
<reference evidence="3" key="3">
    <citation type="submission" date="2021-03" db="EMBL/GenBank/DDBJ databases">
        <title>Genomic Encyclopedia of Type Strains, Phase IV (KMG-IV): sequencing the most valuable type-strain genomes for metagenomic binning, comparative biology and taxonomic classification.</title>
        <authorList>
            <person name="Goeker M."/>
        </authorList>
    </citation>
    <scope>NUCLEOTIDE SEQUENCE</scope>
    <source>
        <strain evidence="3">DSM 22443</strain>
    </source>
</reference>
<keyword evidence="2" id="KW-0378">Hydrolase</keyword>
<dbReference type="Gene3D" id="3.60.15.10">
    <property type="entry name" value="Ribonuclease Z/Hydroxyacylglutathione hydrolase-like"/>
    <property type="match status" value="1"/>
</dbReference>
<dbReference type="RefSeq" id="WP_188871219.1">
    <property type="nucleotide sequence ID" value="NZ_BMOO01000003.1"/>
</dbReference>
<dbReference type="EMBL" id="JAGGKO010000001">
    <property type="protein sequence ID" value="MBP1953505.1"/>
    <property type="molecule type" value="Genomic_DNA"/>
</dbReference>
<dbReference type="Pfam" id="PF00753">
    <property type="entry name" value="Lactamase_B"/>
    <property type="match status" value="1"/>
</dbReference>
<keyword evidence="4" id="KW-1185">Reference proteome</keyword>
<evidence type="ECO:0000313" key="2">
    <source>
        <dbReference type="EMBL" id="GGM64693.1"/>
    </source>
</evidence>
<dbReference type="CDD" id="cd07721">
    <property type="entry name" value="yflN-like_MBL-fold"/>
    <property type="match status" value="1"/>
</dbReference>
<evidence type="ECO:0000313" key="3">
    <source>
        <dbReference type="EMBL" id="MBP1953505.1"/>
    </source>
</evidence>
<dbReference type="SUPFAM" id="SSF56281">
    <property type="entry name" value="Metallo-hydrolase/oxidoreductase"/>
    <property type="match status" value="1"/>
</dbReference>
<dbReference type="Proteomes" id="UP000765891">
    <property type="component" value="Unassembled WGS sequence"/>
</dbReference>
<proteinExistence type="predicted"/>
<evidence type="ECO:0000259" key="1">
    <source>
        <dbReference type="SMART" id="SM00849"/>
    </source>
</evidence>
<reference evidence="2" key="2">
    <citation type="submission" date="2020-09" db="EMBL/GenBank/DDBJ databases">
        <authorList>
            <person name="Sun Q."/>
            <person name="Ohkuma M."/>
        </authorList>
    </citation>
    <scope>NUCLEOTIDE SEQUENCE</scope>
    <source>
        <strain evidence="2">JCM 16108</strain>
    </source>
</reference>
<dbReference type="Proteomes" id="UP000614609">
    <property type="component" value="Unassembled WGS sequence"/>
</dbReference>
<dbReference type="InterPro" id="IPR036866">
    <property type="entry name" value="RibonucZ/Hydroxyglut_hydro"/>
</dbReference>
<dbReference type="GO" id="GO:0016787">
    <property type="term" value="F:hydrolase activity"/>
    <property type="evidence" value="ECO:0007669"/>
    <property type="project" value="UniProtKB-KW"/>
</dbReference>
<dbReference type="SMART" id="SM00849">
    <property type="entry name" value="Lactamase_B"/>
    <property type="match status" value="1"/>
</dbReference>
<dbReference type="PANTHER" id="PTHR42951:SF15">
    <property type="entry name" value="METALLO-BETA-LACTAMASE SUPERFAMILY PROTEIN"/>
    <property type="match status" value="1"/>
</dbReference>
<protein>
    <submittedName>
        <fullName evidence="2 3">Hydrolase</fullName>
    </submittedName>
</protein>
<reference evidence="2" key="1">
    <citation type="journal article" date="2014" name="Int. J. Syst. Evol. Microbiol.">
        <title>Complete genome sequence of Corynebacterium casei LMG S-19264T (=DSM 44701T), isolated from a smear-ripened cheese.</title>
        <authorList>
            <consortium name="US DOE Joint Genome Institute (JGI-PGF)"/>
            <person name="Walter F."/>
            <person name="Albersmeier A."/>
            <person name="Kalinowski J."/>
            <person name="Ruckert C."/>
        </authorList>
    </citation>
    <scope>NUCLEOTIDE SEQUENCE</scope>
    <source>
        <strain evidence="2">JCM 16108</strain>
    </source>
</reference>
<dbReference type="EMBL" id="BMOO01000003">
    <property type="protein sequence ID" value="GGM64693.1"/>
    <property type="molecule type" value="Genomic_DNA"/>
</dbReference>
<sequence length="222" mass="23153">MELAPGVYSFPVTVSYPNRTLTINPAGVETPDGGLVLLDAGFPDTVDLLEDALAEEGFDYDDVEYLLLTHQDGDHAGGAVEVAERADAPVFAHRDDAPAIEGAADPIKGDPSDRYDPVPVDVQVVDGVEIRTAAGPLQVVATPGHTPGHISCYLPDAGVLLAADASVAEDGELLGPNERFTPDMERALDSLDTLADLAFTDVLCFHGGHAEAGPEDVAALAE</sequence>
<name>A0A830FMI9_9EURY</name>